<dbReference type="InterPro" id="IPR000605">
    <property type="entry name" value="Helicase_SF3_ssDNA/RNA_vir"/>
</dbReference>
<name>A0A9N9K1P2_9GLOM</name>
<feature type="domain" description="Helicase superfamily 3 single-stranded DNA/RNA virus" evidence="1">
    <location>
        <begin position="27"/>
        <end position="80"/>
    </location>
</feature>
<evidence type="ECO:0000313" key="2">
    <source>
        <dbReference type="EMBL" id="CAG8806179.1"/>
    </source>
</evidence>
<reference evidence="2" key="1">
    <citation type="submission" date="2021-06" db="EMBL/GenBank/DDBJ databases">
        <authorList>
            <person name="Kallberg Y."/>
            <person name="Tangrot J."/>
            <person name="Rosling A."/>
        </authorList>
    </citation>
    <scope>NUCLEOTIDE SEQUENCE</scope>
    <source>
        <strain evidence="2">FL966</strain>
    </source>
</reference>
<organism evidence="2 3">
    <name type="scientific">Cetraspora pellucida</name>
    <dbReference type="NCBI Taxonomy" id="1433469"/>
    <lineage>
        <taxon>Eukaryota</taxon>
        <taxon>Fungi</taxon>
        <taxon>Fungi incertae sedis</taxon>
        <taxon>Mucoromycota</taxon>
        <taxon>Glomeromycotina</taxon>
        <taxon>Glomeromycetes</taxon>
        <taxon>Diversisporales</taxon>
        <taxon>Gigasporaceae</taxon>
        <taxon>Cetraspora</taxon>
    </lineage>
</organism>
<gene>
    <name evidence="2" type="ORF">CPELLU_LOCUS18179</name>
</gene>
<dbReference type="OrthoDB" id="2418789at2759"/>
<evidence type="ECO:0000313" key="3">
    <source>
        <dbReference type="Proteomes" id="UP000789759"/>
    </source>
</evidence>
<sequence length="384" mass="46632">MSENINLQNIKIVNKTTERYNYPVVFYLCGSSESGKSKFVTELFGDKLYYKPKKAKLEPDYWTGYNGQEFVLFDEYNTKIYWTSLVYLLNDEKTFIEINPNESISFLTKYIFITDNELLDRRNYTGQFLYTHLNYIIEFTGEWNDNIKRRTTKMIFHKVHNKNIDGHIVMNNRKVYFRQDFPDYMKKYLLDFPNSKSLFEYKNKEEQKEFLKSIIIKLENYSDLQKMCFFEKNDEILNLDDFYYEQDGNSCSPRITMTIKERKWFLIDNDLTYNFYYKNQKFLKLKPRQYEISHCGINRTNNYIFFMCENKKIQNIPNSYTCEFNRKSLEKKIVNGIECFEIIDTGVYIIYRDSTVYDRLIIAEIRTYYHNEDDDIENFTISYI</sequence>
<dbReference type="Pfam" id="PF00910">
    <property type="entry name" value="RNA_helicase"/>
    <property type="match status" value="1"/>
</dbReference>
<dbReference type="EMBL" id="CAJVQA010034732">
    <property type="protein sequence ID" value="CAG8806179.1"/>
    <property type="molecule type" value="Genomic_DNA"/>
</dbReference>
<accession>A0A9N9K1P2</accession>
<comment type="caution">
    <text evidence="2">The sequence shown here is derived from an EMBL/GenBank/DDBJ whole genome shotgun (WGS) entry which is preliminary data.</text>
</comment>
<keyword evidence="3" id="KW-1185">Reference proteome</keyword>
<protein>
    <submittedName>
        <fullName evidence="2">21481_t:CDS:1</fullName>
    </submittedName>
</protein>
<dbReference type="GO" id="GO:0003724">
    <property type="term" value="F:RNA helicase activity"/>
    <property type="evidence" value="ECO:0007669"/>
    <property type="project" value="InterPro"/>
</dbReference>
<proteinExistence type="predicted"/>
<dbReference type="GO" id="GO:0003723">
    <property type="term" value="F:RNA binding"/>
    <property type="evidence" value="ECO:0007669"/>
    <property type="project" value="InterPro"/>
</dbReference>
<evidence type="ECO:0000259" key="1">
    <source>
        <dbReference type="Pfam" id="PF00910"/>
    </source>
</evidence>
<dbReference type="Proteomes" id="UP000789759">
    <property type="component" value="Unassembled WGS sequence"/>
</dbReference>
<dbReference type="AlphaFoldDB" id="A0A9N9K1P2"/>